<reference evidence="1" key="2">
    <citation type="submission" date="2020-09" db="EMBL/GenBank/DDBJ databases">
        <authorList>
            <person name="Sun Q."/>
            <person name="Zhou Y."/>
        </authorList>
    </citation>
    <scope>NUCLEOTIDE SEQUENCE</scope>
    <source>
        <strain evidence="1">CGMCC 1.15371</strain>
    </source>
</reference>
<evidence type="ECO:0000313" key="2">
    <source>
        <dbReference type="Proteomes" id="UP000628775"/>
    </source>
</evidence>
<dbReference type="Proteomes" id="UP000628775">
    <property type="component" value="Unassembled WGS sequence"/>
</dbReference>
<sequence>MQKVQERYMQSICSSHPSEDILYHLGELKKVYTVERLTLSRKQQLMNQLKHGAFAEETFTFLMDPIHPEGVQGLIVNSLGVGFVDQSLFNELHSAIPCQTAELEWRKGKSLDDESIDLFLAEKKFCMDQASEKLFKAREYLDFIKQIYQASINQEALNLLLKDIVYELFSIKDVKLQACQGVAISYFGSNNRARYQHMFQWSRESIQRYIILKGFSGTGKTKILKALAVLAIAARLSVELYRCPFYPESLDAVVIPELKTAIIDGSEPHSIEPVHPNDRHYVLEEQCVNEETLYSFAMELKEANMHYKKYMHDAQFFLQEAKNMHEQAEYILNRSQRTWLDQVIEDWEKLVGDIEK</sequence>
<dbReference type="EMBL" id="BMIR01000007">
    <property type="protein sequence ID" value="GGE39464.1"/>
    <property type="molecule type" value="Genomic_DNA"/>
</dbReference>
<dbReference type="RefSeq" id="WP_188692434.1">
    <property type="nucleotide sequence ID" value="NZ_BMIR01000007.1"/>
</dbReference>
<protein>
    <submittedName>
        <fullName evidence="1">Uncharacterized protein</fullName>
    </submittedName>
</protein>
<accession>A0A8J2VRP4</accession>
<dbReference type="SUPFAM" id="SSF52540">
    <property type="entry name" value="P-loop containing nucleoside triphosphate hydrolases"/>
    <property type="match status" value="1"/>
</dbReference>
<evidence type="ECO:0000313" key="1">
    <source>
        <dbReference type="EMBL" id="GGE39464.1"/>
    </source>
</evidence>
<comment type="caution">
    <text evidence="1">The sequence shown here is derived from an EMBL/GenBank/DDBJ whole genome shotgun (WGS) entry which is preliminary data.</text>
</comment>
<dbReference type="InterPro" id="IPR027417">
    <property type="entry name" value="P-loop_NTPase"/>
</dbReference>
<gene>
    <name evidence="1" type="ORF">GCM10011391_17830</name>
</gene>
<keyword evidence="2" id="KW-1185">Reference proteome</keyword>
<dbReference type="AlphaFoldDB" id="A0A8J2VRP4"/>
<proteinExistence type="predicted"/>
<organism evidence="1 2">
    <name type="scientific">Pullulanibacillus camelliae</name>
    <dbReference type="NCBI Taxonomy" id="1707096"/>
    <lineage>
        <taxon>Bacteria</taxon>
        <taxon>Bacillati</taxon>
        <taxon>Bacillota</taxon>
        <taxon>Bacilli</taxon>
        <taxon>Bacillales</taxon>
        <taxon>Sporolactobacillaceae</taxon>
        <taxon>Pullulanibacillus</taxon>
    </lineage>
</organism>
<reference evidence="1" key="1">
    <citation type="journal article" date="2014" name="Int. J. Syst. Evol. Microbiol.">
        <title>Complete genome sequence of Corynebacterium casei LMG S-19264T (=DSM 44701T), isolated from a smear-ripened cheese.</title>
        <authorList>
            <consortium name="US DOE Joint Genome Institute (JGI-PGF)"/>
            <person name="Walter F."/>
            <person name="Albersmeier A."/>
            <person name="Kalinowski J."/>
            <person name="Ruckert C."/>
        </authorList>
    </citation>
    <scope>NUCLEOTIDE SEQUENCE</scope>
    <source>
        <strain evidence="1">CGMCC 1.15371</strain>
    </source>
</reference>
<name>A0A8J2VRP4_9BACL</name>